<feature type="domain" description="HD/PDEase" evidence="4">
    <location>
        <begin position="113"/>
        <end position="342"/>
    </location>
</feature>
<dbReference type="GO" id="GO:0007165">
    <property type="term" value="P:signal transduction"/>
    <property type="evidence" value="ECO:0007669"/>
    <property type="project" value="InterPro"/>
</dbReference>
<evidence type="ECO:0000259" key="4">
    <source>
        <dbReference type="SMART" id="SM00471"/>
    </source>
</evidence>
<comment type="caution">
    <text evidence="5">The sequence shown here is derived from an EMBL/GenBank/DDBJ whole genome shotgun (WGS) entry which is preliminary data.</text>
</comment>
<organism evidence="5 6">
    <name type="scientific">Thalassiosira oceanica</name>
    <name type="common">Marine diatom</name>
    <dbReference type="NCBI Taxonomy" id="159749"/>
    <lineage>
        <taxon>Eukaryota</taxon>
        <taxon>Sar</taxon>
        <taxon>Stramenopiles</taxon>
        <taxon>Ochrophyta</taxon>
        <taxon>Bacillariophyta</taxon>
        <taxon>Coscinodiscophyceae</taxon>
        <taxon>Thalassiosirophycidae</taxon>
        <taxon>Thalassiosirales</taxon>
        <taxon>Thalassiosiraceae</taxon>
        <taxon>Thalassiosira</taxon>
    </lineage>
</organism>
<evidence type="ECO:0000256" key="1">
    <source>
        <dbReference type="ARBA" id="ARBA00022723"/>
    </source>
</evidence>
<protein>
    <recommendedName>
        <fullName evidence="4">HD/PDEase domain-containing protein</fullName>
    </recommendedName>
</protein>
<dbReference type="InterPro" id="IPR003607">
    <property type="entry name" value="HD/PDEase_dom"/>
</dbReference>
<evidence type="ECO:0000256" key="2">
    <source>
        <dbReference type="ARBA" id="ARBA00022801"/>
    </source>
</evidence>
<reference evidence="5 6" key="1">
    <citation type="journal article" date="2012" name="Genome Biol.">
        <title>Genome and low-iron response of an oceanic diatom adapted to chronic iron limitation.</title>
        <authorList>
            <person name="Lommer M."/>
            <person name="Specht M."/>
            <person name="Roy A.S."/>
            <person name="Kraemer L."/>
            <person name="Andreson R."/>
            <person name="Gutowska M.A."/>
            <person name="Wolf J."/>
            <person name="Bergner S.V."/>
            <person name="Schilhabel M.B."/>
            <person name="Klostermeier U.C."/>
            <person name="Beiko R.G."/>
            <person name="Rosenstiel P."/>
            <person name="Hippler M."/>
            <person name="Laroche J."/>
        </authorList>
    </citation>
    <scope>NUCLEOTIDE SEQUENCE [LARGE SCALE GENOMIC DNA]</scope>
    <source>
        <strain evidence="5 6">CCMP1005</strain>
    </source>
</reference>
<keyword evidence="2" id="KW-0378">Hydrolase</keyword>
<dbReference type="Pfam" id="PF00233">
    <property type="entry name" value="PDEase_I"/>
    <property type="match status" value="1"/>
</dbReference>
<evidence type="ECO:0000313" key="5">
    <source>
        <dbReference type="EMBL" id="EJK64427.1"/>
    </source>
</evidence>
<dbReference type="InterPro" id="IPR002073">
    <property type="entry name" value="PDEase_catalytic_dom"/>
</dbReference>
<dbReference type="Proteomes" id="UP000266841">
    <property type="component" value="Unassembled WGS sequence"/>
</dbReference>
<keyword evidence="6" id="KW-1185">Reference proteome</keyword>
<dbReference type="GO" id="GO:0004114">
    <property type="term" value="F:3',5'-cyclic-nucleotide phosphodiesterase activity"/>
    <property type="evidence" value="ECO:0007669"/>
    <property type="project" value="InterPro"/>
</dbReference>
<sequence length="655" mass="73227">MFSREDDRIDIPAKYVGWADTGRCAQEQQLSADPTEVAIERNSAMLLDLLQTALEFDARITSLPLGDYSREQCQHQDVSPGKSCLEMQPGITEIVRNQMRLYVRTISEKYHPVGFHSWEHASHVMESATKIVYMLQSQSQTSITQDGSNSSSDTDHTVKRRNSGSLRLVDTEMADTIYDPWLHFAISFAALLHDVDHRGLPNATLMAEHDPVTEKYGDPKCLSSYAEWNSADIGLNLLLSEQFSELYSLISNQSKFCNTVRNLILCTDIASKPRRDICMRRWDKACTQSGRSSLDTAVTDSTTKQGITKLFSQEAARTISEQIMLAADVSHTMQHFEVFMRWNGSLYHEILAAFECGRTEAHYKARLVGGVDNAKPVHPKENWFASQIGFYDFYIIPLAERLDSSCAFGESNKFAPLAVSNKKMWIEKGNEYTEAMVSEALRMELKMPTCRTQGSQADRIFSDSTVVSSNVALDLQARAAVSLDTSSKSDSNSNSVDDTSLSGSVGNASRVSFASSFSSSRVNGYRHNIVAKKHLSDLEEPVDTSVNSILPHILVQQVIDTLRAEVEAPGETRLENAVSRLSTRGSIQRHKSALLFVDISGFTTLSQKYPVEDFKKFINQLVYSSQRREVSSFDTPRIGEHQSTLGPKYGLSRVY</sequence>
<dbReference type="GO" id="GO:0046872">
    <property type="term" value="F:metal ion binding"/>
    <property type="evidence" value="ECO:0007669"/>
    <property type="project" value="UniProtKB-KW"/>
</dbReference>
<keyword evidence="1" id="KW-0479">Metal-binding</keyword>
<proteinExistence type="predicted"/>
<feature type="region of interest" description="Disordered" evidence="3">
    <location>
        <begin position="484"/>
        <end position="504"/>
    </location>
</feature>
<dbReference type="SMART" id="SM00471">
    <property type="entry name" value="HDc"/>
    <property type="match status" value="1"/>
</dbReference>
<evidence type="ECO:0000256" key="3">
    <source>
        <dbReference type="SAM" id="MobiDB-lite"/>
    </source>
</evidence>
<dbReference type="PANTHER" id="PTHR11347">
    <property type="entry name" value="CYCLIC NUCLEOTIDE PHOSPHODIESTERASE"/>
    <property type="match status" value="1"/>
</dbReference>
<accession>K0T1S1</accession>
<dbReference type="SUPFAM" id="SSF109604">
    <property type="entry name" value="HD-domain/PDEase-like"/>
    <property type="match status" value="1"/>
</dbReference>
<evidence type="ECO:0000313" key="6">
    <source>
        <dbReference type="Proteomes" id="UP000266841"/>
    </source>
</evidence>
<dbReference type="Gene3D" id="1.10.1300.10">
    <property type="entry name" value="3'5'-cyclic nucleotide phosphodiesterase, catalytic domain"/>
    <property type="match status" value="1"/>
</dbReference>
<dbReference type="AlphaFoldDB" id="K0T1S1"/>
<dbReference type="EMBL" id="AGNL01017268">
    <property type="protein sequence ID" value="EJK64427.1"/>
    <property type="molecule type" value="Genomic_DNA"/>
</dbReference>
<name>K0T1S1_THAOC</name>
<gene>
    <name evidence="5" type="ORF">THAOC_14841</name>
</gene>
<dbReference type="InterPro" id="IPR036971">
    <property type="entry name" value="PDEase_catalytic_dom_sf"/>
</dbReference>